<protein>
    <recommendedName>
        <fullName evidence="3">L-threonylcarbamoyladenylate synthase</fullName>
        <ecNumber evidence="3">2.7.7.87</ecNumber>
    </recommendedName>
</protein>
<dbReference type="InterPro" id="IPR017945">
    <property type="entry name" value="DHBP_synth_RibB-like_a/b_dom"/>
</dbReference>
<comment type="catalytic activity">
    <reaction evidence="6">
        <text>L-threonine + hydrogencarbonate + ATP = L-threonylcarbamoyladenylate + diphosphate + H2O</text>
        <dbReference type="Rhea" id="RHEA:36407"/>
        <dbReference type="ChEBI" id="CHEBI:15377"/>
        <dbReference type="ChEBI" id="CHEBI:17544"/>
        <dbReference type="ChEBI" id="CHEBI:30616"/>
        <dbReference type="ChEBI" id="CHEBI:33019"/>
        <dbReference type="ChEBI" id="CHEBI:57926"/>
        <dbReference type="ChEBI" id="CHEBI:73682"/>
        <dbReference type="EC" id="2.7.7.87"/>
    </reaction>
</comment>
<feature type="domain" description="YrdC-like" evidence="7">
    <location>
        <begin position="13"/>
        <end position="199"/>
    </location>
</feature>
<dbReference type="Gene3D" id="3.90.870.10">
    <property type="entry name" value="DHBP synthase"/>
    <property type="match status" value="1"/>
</dbReference>
<evidence type="ECO:0000256" key="4">
    <source>
        <dbReference type="ARBA" id="ARBA00022490"/>
    </source>
</evidence>
<keyword evidence="4" id="KW-0963">Cytoplasm</keyword>
<organism evidence="8">
    <name type="scientific">freshwater metagenome</name>
    <dbReference type="NCBI Taxonomy" id="449393"/>
    <lineage>
        <taxon>unclassified sequences</taxon>
        <taxon>metagenomes</taxon>
        <taxon>ecological metagenomes</taxon>
    </lineage>
</organism>
<comment type="similarity">
    <text evidence="2">Belongs to the SUA5 family.</text>
</comment>
<dbReference type="PANTHER" id="PTHR17490:SF10">
    <property type="entry name" value="THREONYLCARBAMOYL-AMP SYNTHASE"/>
    <property type="match status" value="1"/>
</dbReference>
<keyword evidence="5" id="KW-0808">Transferase</keyword>
<evidence type="ECO:0000256" key="5">
    <source>
        <dbReference type="ARBA" id="ARBA00022679"/>
    </source>
</evidence>
<dbReference type="GO" id="GO:0061710">
    <property type="term" value="F:L-threonylcarbamoyladenylate synthase"/>
    <property type="evidence" value="ECO:0007669"/>
    <property type="project" value="UniProtKB-EC"/>
</dbReference>
<evidence type="ECO:0000256" key="3">
    <source>
        <dbReference type="ARBA" id="ARBA00012584"/>
    </source>
</evidence>
<sequence>MAPRVDLKQGELKNHVNRALKSLRDGYVIVAPIEHGYVYLADAFSPFAVRAMHVLRGSEDAVAAQVLVHSVETVQGVTRDISEDAHALMEKFWPGLLSLTLKPNRGLTWDLGDDQALDLVNVRVPKSKFVRALLKVSGPLAITSASHAGESPTLKIDRAVVKTWDVGVVFDNGALKSGPRTTIVEQTDAGMRVIREGAITVAQMTAVAPGVFAQ</sequence>
<dbReference type="AlphaFoldDB" id="A0A6J5ZB92"/>
<name>A0A6J5ZB92_9ZZZZ</name>
<dbReference type="Pfam" id="PF01300">
    <property type="entry name" value="Sua5_yciO_yrdC"/>
    <property type="match status" value="1"/>
</dbReference>
<dbReference type="GO" id="GO:0003725">
    <property type="term" value="F:double-stranded RNA binding"/>
    <property type="evidence" value="ECO:0007669"/>
    <property type="project" value="InterPro"/>
</dbReference>
<dbReference type="GO" id="GO:0000049">
    <property type="term" value="F:tRNA binding"/>
    <property type="evidence" value="ECO:0007669"/>
    <property type="project" value="TreeGrafter"/>
</dbReference>
<evidence type="ECO:0000259" key="7">
    <source>
        <dbReference type="PROSITE" id="PS51163"/>
    </source>
</evidence>
<dbReference type="SUPFAM" id="SSF55821">
    <property type="entry name" value="YrdC/RibB"/>
    <property type="match status" value="1"/>
</dbReference>
<evidence type="ECO:0000313" key="8">
    <source>
        <dbReference type="EMBL" id="CAB4338372.1"/>
    </source>
</evidence>
<gene>
    <name evidence="8" type="ORF">UFOPK3820_00752</name>
</gene>
<proteinExistence type="inferred from homology"/>
<dbReference type="GO" id="GO:0005737">
    <property type="term" value="C:cytoplasm"/>
    <property type="evidence" value="ECO:0007669"/>
    <property type="project" value="UniProtKB-SubCell"/>
</dbReference>
<accession>A0A6J5ZB92</accession>
<reference evidence="8" key="1">
    <citation type="submission" date="2020-05" db="EMBL/GenBank/DDBJ databases">
        <authorList>
            <person name="Chiriac C."/>
            <person name="Salcher M."/>
            <person name="Ghai R."/>
            <person name="Kavagutti S V."/>
        </authorList>
    </citation>
    <scope>NUCLEOTIDE SEQUENCE</scope>
</reference>
<comment type="subcellular location">
    <subcellularLocation>
        <location evidence="1">Cytoplasm</location>
    </subcellularLocation>
</comment>
<evidence type="ECO:0000256" key="2">
    <source>
        <dbReference type="ARBA" id="ARBA00007663"/>
    </source>
</evidence>
<dbReference type="GO" id="GO:0006450">
    <property type="term" value="P:regulation of translational fidelity"/>
    <property type="evidence" value="ECO:0007669"/>
    <property type="project" value="TreeGrafter"/>
</dbReference>
<dbReference type="EMBL" id="CAESAB010000024">
    <property type="protein sequence ID" value="CAB4338372.1"/>
    <property type="molecule type" value="Genomic_DNA"/>
</dbReference>
<evidence type="ECO:0000256" key="1">
    <source>
        <dbReference type="ARBA" id="ARBA00004496"/>
    </source>
</evidence>
<evidence type="ECO:0000256" key="6">
    <source>
        <dbReference type="ARBA" id="ARBA00048366"/>
    </source>
</evidence>
<dbReference type="InterPro" id="IPR006070">
    <property type="entry name" value="Sua5-like_dom"/>
</dbReference>
<dbReference type="PROSITE" id="PS51163">
    <property type="entry name" value="YRDC"/>
    <property type="match status" value="1"/>
</dbReference>
<dbReference type="PANTHER" id="PTHR17490">
    <property type="entry name" value="SUA5"/>
    <property type="match status" value="1"/>
</dbReference>
<dbReference type="EC" id="2.7.7.87" evidence="3"/>
<dbReference type="InterPro" id="IPR050156">
    <property type="entry name" value="TC-AMP_synthase_SUA5"/>
</dbReference>